<proteinExistence type="inferred from homology"/>
<evidence type="ECO:0000259" key="3">
    <source>
        <dbReference type="Pfam" id="PF01408"/>
    </source>
</evidence>
<dbReference type="InterPro" id="IPR050984">
    <property type="entry name" value="Gfo/Idh/MocA_domain"/>
</dbReference>
<dbReference type="Pfam" id="PF22725">
    <property type="entry name" value="GFO_IDH_MocA_C3"/>
    <property type="match status" value="1"/>
</dbReference>
<dbReference type="SUPFAM" id="SSF55347">
    <property type="entry name" value="Glyceraldehyde-3-phosphate dehydrogenase-like, C-terminal domain"/>
    <property type="match status" value="1"/>
</dbReference>
<dbReference type="InterPro" id="IPR055170">
    <property type="entry name" value="GFO_IDH_MocA-like_dom"/>
</dbReference>
<evidence type="ECO:0000259" key="4">
    <source>
        <dbReference type="Pfam" id="PF22725"/>
    </source>
</evidence>
<evidence type="ECO:0000313" key="6">
    <source>
        <dbReference type="Proteomes" id="UP001500979"/>
    </source>
</evidence>
<dbReference type="SUPFAM" id="SSF51735">
    <property type="entry name" value="NAD(P)-binding Rossmann-fold domains"/>
    <property type="match status" value="1"/>
</dbReference>
<feature type="domain" description="Gfo/Idh/MocA-like oxidoreductase N-terminal" evidence="3">
    <location>
        <begin position="13"/>
        <end position="129"/>
    </location>
</feature>
<dbReference type="PANTHER" id="PTHR22604:SF105">
    <property type="entry name" value="TRANS-1,2-DIHYDROBENZENE-1,2-DIOL DEHYDROGENASE"/>
    <property type="match status" value="1"/>
</dbReference>
<organism evidence="5 6">
    <name type="scientific">Saccharopolyspora taberi</name>
    <dbReference type="NCBI Taxonomy" id="60895"/>
    <lineage>
        <taxon>Bacteria</taxon>
        <taxon>Bacillati</taxon>
        <taxon>Actinomycetota</taxon>
        <taxon>Actinomycetes</taxon>
        <taxon>Pseudonocardiales</taxon>
        <taxon>Pseudonocardiaceae</taxon>
        <taxon>Saccharopolyspora</taxon>
    </lineage>
</organism>
<dbReference type="Proteomes" id="UP001500979">
    <property type="component" value="Unassembled WGS sequence"/>
</dbReference>
<dbReference type="RefSeq" id="WP_344679054.1">
    <property type="nucleotide sequence ID" value="NZ_BAAAUX010000010.1"/>
</dbReference>
<sequence length="336" mass="35875">MDLPGHRARPIGLGLLGCADIATRRVLPAVRATPGIRLAAVASRTAARAESVAAEFGGRPVRDYRAVLGSPDVDAVYVPLPNELHADWIERALAAGKHVLAEKPLTTSFERTSELVDVASAAGLVLRENFMFLQHVQHEHVRRLLAEGAVGELRVLSAAFTIPPRPPDDIRYQPSLGGGSLLDNGVYPIKAAQLFLGTGLDVLGANLRCAAEVDTAGSALLARSDGVTAHLSFGMEHFYTSRYELHGSAGRITVDRAFTPPATYAPVIKLEREDGTHEIPVEPDDQYAKSIAAFVRAVRGSGEPTGAEVVDHARLVRDVRKMAEKAPLATPAADGR</sequence>
<accession>A0ABN3V966</accession>
<dbReference type="Gene3D" id="3.40.50.720">
    <property type="entry name" value="NAD(P)-binding Rossmann-like Domain"/>
    <property type="match status" value="1"/>
</dbReference>
<comment type="caution">
    <text evidence="5">The sequence shown here is derived from an EMBL/GenBank/DDBJ whole genome shotgun (WGS) entry which is preliminary data.</text>
</comment>
<evidence type="ECO:0000313" key="5">
    <source>
        <dbReference type="EMBL" id="GAA2784442.1"/>
    </source>
</evidence>
<feature type="domain" description="GFO/IDH/MocA-like oxidoreductase" evidence="4">
    <location>
        <begin position="139"/>
        <end position="252"/>
    </location>
</feature>
<dbReference type="InterPro" id="IPR036291">
    <property type="entry name" value="NAD(P)-bd_dom_sf"/>
</dbReference>
<evidence type="ECO:0000256" key="1">
    <source>
        <dbReference type="ARBA" id="ARBA00010928"/>
    </source>
</evidence>
<name>A0ABN3V966_9PSEU</name>
<dbReference type="EMBL" id="BAAAUX010000010">
    <property type="protein sequence ID" value="GAA2784442.1"/>
    <property type="molecule type" value="Genomic_DNA"/>
</dbReference>
<comment type="similarity">
    <text evidence="1">Belongs to the Gfo/Idh/MocA family.</text>
</comment>
<protein>
    <submittedName>
        <fullName evidence="5">Gfo/Idh/MocA family oxidoreductase</fullName>
    </submittedName>
</protein>
<gene>
    <name evidence="5" type="ORF">GCM10010470_18150</name>
</gene>
<dbReference type="PANTHER" id="PTHR22604">
    <property type="entry name" value="OXIDOREDUCTASES"/>
    <property type="match status" value="1"/>
</dbReference>
<keyword evidence="2" id="KW-0560">Oxidoreductase</keyword>
<reference evidence="5 6" key="1">
    <citation type="journal article" date="2019" name="Int. J. Syst. Evol. Microbiol.">
        <title>The Global Catalogue of Microorganisms (GCM) 10K type strain sequencing project: providing services to taxonomists for standard genome sequencing and annotation.</title>
        <authorList>
            <consortium name="The Broad Institute Genomics Platform"/>
            <consortium name="The Broad Institute Genome Sequencing Center for Infectious Disease"/>
            <person name="Wu L."/>
            <person name="Ma J."/>
        </authorList>
    </citation>
    <scope>NUCLEOTIDE SEQUENCE [LARGE SCALE GENOMIC DNA]</scope>
    <source>
        <strain evidence="5 6">JCM 9383</strain>
    </source>
</reference>
<keyword evidence="6" id="KW-1185">Reference proteome</keyword>
<dbReference type="InterPro" id="IPR000683">
    <property type="entry name" value="Gfo/Idh/MocA-like_OxRdtase_N"/>
</dbReference>
<evidence type="ECO:0000256" key="2">
    <source>
        <dbReference type="ARBA" id="ARBA00023002"/>
    </source>
</evidence>
<dbReference type="Pfam" id="PF01408">
    <property type="entry name" value="GFO_IDH_MocA"/>
    <property type="match status" value="1"/>
</dbReference>
<dbReference type="Gene3D" id="3.30.360.10">
    <property type="entry name" value="Dihydrodipicolinate Reductase, domain 2"/>
    <property type="match status" value="1"/>
</dbReference>